<feature type="transmembrane region" description="Helical" evidence="1">
    <location>
        <begin position="9"/>
        <end position="26"/>
    </location>
</feature>
<dbReference type="InterPro" id="IPR021306">
    <property type="entry name" value="DUF2878"/>
</dbReference>
<dbReference type="KEGG" id="dpr:Despr_2144"/>
<feature type="transmembrane region" description="Helical" evidence="1">
    <location>
        <begin position="93"/>
        <end position="110"/>
    </location>
</feature>
<feature type="transmembrane region" description="Helical" evidence="1">
    <location>
        <begin position="32"/>
        <end position="49"/>
    </location>
</feature>
<feature type="transmembrane region" description="Helical" evidence="1">
    <location>
        <begin position="56"/>
        <end position="81"/>
    </location>
</feature>
<name>A0A7U3YMU5_DESPD</name>
<evidence type="ECO:0000256" key="1">
    <source>
        <dbReference type="SAM" id="Phobius"/>
    </source>
</evidence>
<feature type="transmembrane region" description="Helical" evidence="1">
    <location>
        <begin position="151"/>
        <end position="170"/>
    </location>
</feature>
<dbReference type="RefSeq" id="WP_015724828.1">
    <property type="nucleotide sequence ID" value="NC_014972.1"/>
</dbReference>
<organism evidence="2 3">
    <name type="scientific">Desulfobulbus propionicus (strain ATCC 33891 / DSM 2032 / VKM B-1956 / 1pr3)</name>
    <dbReference type="NCBI Taxonomy" id="577650"/>
    <lineage>
        <taxon>Bacteria</taxon>
        <taxon>Pseudomonadati</taxon>
        <taxon>Thermodesulfobacteriota</taxon>
        <taxon>Desulfobulbia</taxon>
        <taxon>Desulfobulbales</taxon>
        <taxon>Desulfobulbaceae</taxon>
        <taxon>Desulfobulbus</taxon>
    </lineage>
</organism>
<gene>
    <name evidence="2" type="ordered locus">Despr_2144</name>
</gene>
<keyword evidence="1" id="KW-1133">Transmembrane helix</keyword>
<proteinExistence type="predicted"/>
<sequence length="194" mass="20456">MSGQAWTKLINFALFQGGWMVCVLGAAAGFPWPATLAGSALVLAHLALVRQPGREALLLGASGLLGLLVDSLHIGTGVLFFPIGSLHPAVPPPWILVLWLQFAMTLHYALAWLAGRYLLAAVLGGVSGALAYGAGVRLGAAAFGPDMLRCLVQIGVSWCVVMVVLLWIAARTGDDDGHRTYRLFTEEQGAPNGR</sequence>
<evidence type="ECO:0000313" key="2">
    <source>
        <dbReference type="EMBL" id="ADW18289.1"/>
    </source>
</evidence>
<evidence type="ECO:0008006" key="4">
    <source>
        <dbReference type="Google" id="ProtNLM"/>
    </source>
</evidence>
<keyword evidence="3" id="KW-1185">Reference proteome</keyword>
<dbReference type="Pfam" id="PF11086">
    <property type="entry name" value="DUF2878"/>
    <property type="match status" value="1"/>
</dbReference>
<dbReference type="AlphaFoldDB" id="A0A7U3YMU5"/>
<protein>
    <recommendedName>
        <fullName evidence="4">DUF2878 domain-containing protein</fullName>
    </recommendedName>
</protein>
<keyword evidence="1" id="KW-0812">Transmembrane</keyword>
<keyword evidence="1" id="KW-0472">Membrane</keyword>
<feature type="transmembrane region" description="Helical" evidence="1">
    <location>
        <begin position="117"/>
        <end position="139"/>
    </location>
</feature>
<reference evidence="2 3" key="1">
    <citation type="journal article" date="2011" name="Stand. Genomic Sci.">
        <title>Complete genome sequence of Desulfobulbus propionicus type strain (1pr3).</title>
        <authorList>
            <person name="Pagani I."/>
            <person name="Lapidus A."/>
            <person name="Nolan M."/>
            <person name="Lucas S."/>
            <person name="Hammon N."/>
            <person name="Deshpande S."/>
            <person name="Cheng J.F."/>
            <person name="Chertkov O."/>
            <person name="Davenport K."/>
            <person name="Tapia R."/>
            <person name="Han C."/>
            <person name="Goodwin L."/>
            <person name="Pitluck S."/>
            <person name="Liolios K."/>
            <person name="Mavromatis K."/>
            <person name="Ivanova N."/>
            <person name="Mikhailova N."/>
            <person name="Pati A."/>
            <person name="Chen A."/>
            <person name="Palaniappan K."/>
            <person name="Land M."/>
            <person name="Hauser L."/>
            <person name="Chang Y.J."/>
            <person name="Jeffries C.D."/>
            <person name="Detter J.C."/>
            <person name="Brambilla E."/>
            <person name="Kannan K.P."/>
            <person name="Djao O.D."/>
            <person name="Rohde M."/>
            <person name="Pukall R."/>
            <person name="Spring S."/>
            <person name="Goker M."/>
            <person name="Sikorski J."/>
            <person name="Woyke T."/>
            <person name="Bristow J."/>
            <person name="Eisen J.A."/>
            <person name="Markowitz V."/>
            <person name="Hugenholtz P."/>
            <person name="Kyrpides N.C."/>
            <person name="Klenk H.P."/>
        </authorList>
    </citation>
    <scope>NUCLEOTIDE SEQUENCE [LARGE SCALE GENOMIC DNA]</scope>
    <source>
        <strain evidence="3">ATCC 33891 / DSM 2032 / 1pr3</strain>
    </source>
</reference>
<dbReference type="EMBL" id="CP002364">
    <property type="protein sequence ID" value="ADW18289.1"/>
    <property type="molecule type" value="Genomic_DNA"/>
</dbReference>
<accession>A0A7U3YMU5</accession>
<evidence type="ECO:0000313" key="3">
    <source>
        <dbReference type="Proteomes" id="UP000006365"/>
    </source>
</evidence>
<dbReference type="Proteomes" id="UP000006365">
    <property type="component" value="Chromosome"/>
</dbReference>